<dbReference type="InterPro" id="IPR011042">
    <property type="entry name" value="6-blade_b-propeller_TolB-like"/>
</dbReference>
<dbReference type="Gene3D" id="2.120.10.30">
    <property type="entry name" value="TolB, C-terminal domain"/>
    <property type="match status" value="3"/>
</dbReference>
<protein>
    <recommendedName>
        <fullName evidence="3">SMP-30/Gluconolactonase/LRE-like region domain-containing protein</fullName>
    </recommendedName>
</protein>
<dbReference type="PANTHER" id="PTHR13833">
    <property type="match status" value="1"/>
</dbReference>
<proteinExistence type="predicted"/>
<keyword evidence="1" id="KW-0677">Repeat</keyword>
<dbReference type="AlphaFoldDB" id="A0A382TG53"/>
<evidence type="ECO:0000256" key="1">
    <source>
        <dbReference type="ARBA" id="ARBA00022737"/>
    </source>
</evidence>
<evidence type="ECO:0008006" key="3">
    <source>
        <dbReference type="Google" id="ProtNLM"/>
    </source>
</evidence>
<dbReference type="SUPFAM" id="SSF63825">
    <property type="entry name" value="YWTD domain"/>
    <property type="match status" value="1"/>
</dbReference>
<accession>A0A382TG53</accession>
<dbReference type="PANTHER" id="PTHR13833:SF71">
    <property type="entry name" value="NHL DOMAIN-CONTAINING PROTEIN"/>
    <property type="match status" value="1"/>
</dbReference>
<feature type="non-terminal residue" evidence="2">
    <location>
        <position position="1"/>
    </location>
</feature>
<feature type="non-terminal residue" evidence="2">
    <location>
        <position position="302"/>
    </location>
</feature>
<reference evidence="2" key="1">
    <citation type="submission" date="2018-05" db="EMBL/GenBank/DDBJ databases">
        <authorList>
            <person name="Lanie J.A."/>
            <person name="Ng W.-L."/>
            <person name="Kazmierczak K.M."/>
            <person name="Andrzejewski T.M."/>
            <person name="Davidsen T.M."/>
            <person name="Wayne K.J."/>
            <person name="Tettelin H."/>
            <person name="Glass J.I."/>
            <person name="Rusch D."/>
            <person name="Podicherti R."/>
            <person name="Tsui H.-C.T."/>
            <person name="Winkler M.E."/>
        </authorList>
    </citation>
    <scope>NUCLEOTIDE SEQUENCE</scope>
</reference>
<sequence>LAGSGIAGFLDSTTGTSAKFNKPSGITTDGTNLYVADTENHRIRKIVLSSGVVTTLAGAGSAGFVDYTTGTSAKFNYPYGITTDGTNLYVADRENHKIRKIVISSRLVTTLAGSAQGAGFADGTGTGAKFNKPKGITTDGTNLYVVDKENIKIRKIVISTGVVTTLAGGSGVFNSPQKITTDGTNLYVSDKYNHRIRKIVISTQAVTTLAGTGSAGSSDATGTSASFNEPYGITSAGTSLYVADSANHKIRKIALTETETENVALHNLDDDTDITVAVSSSDTGEATVSPATLTFTEDNWNT</sequence>
<organism evidence="2">
    <name type="scientific">marine metagenome</name>
    <dbReference type="NCBI Taxonomy" id="408172"/>
    <lineage>
        <taxon>unclassified sequences</taxon>
        <taxon>metagenomes</taxon>
        <taxon>ecological metagenomes</taxon>
    </lineage>
</organism>
<name>A0A382TG53_9ZZZZ</name>
<dbReference type="Pfam" id="PF01436">
    <property type="entry name" value="NHL"/>
    <property type="match status" value="1"/>
</dbReference>
<evidence type="ECO:0000313" key="2">
    <source>
        <dbReference type="EMBL" id="SVD21120.1"/>
    </source>
</evidence>
<dbReference type="EMBL" id="UINC01136384">
    <property type="protein sequence ID" value="SVD21120.1"/>
    <property type="molecule type" value="Genomic_DNA"/>
</dbReference>
<gene>
    <name evidence="2" type="ORF">METZ01_LOCUS373974</name>
</gene>
<dbReference type="InterPro" id="IPR001258">
    <property type="entry name" value="NHL_repeat"/>
</dbReference>